<proteinExistence type="predicted"/>
<dbReference type="InterPro" id="IPR036034">
    <property type="entry name" value="PDZ_sf"/>
</dbReference>
<evidence type="ECO:0000259" key="2">
    <source>
        <dbReference type="PROSITE" id="PS50004"/>
    </source>
</evidence>
<dbReference type="PROSITE" id="PS50004">
    <property type="entry name" value="C2"/>
    <property type="match status" value="1"/>
</dbReference>
<feature type="compositionally biased region" description="Polar residues" evidence="1">
    <location>
        <begin position="2086"/>
        <end position="2097"/>
    </location>
</feature>
<evidence type="ECO:0000256" key="1">
    <source>
        <dbReference type="SAM" id="MobiDB-lite"/>
    </source>
</evidence>
<feature type="region of interest" description="Disordered" evidence="1">
    <location>
        <begin position="1496"/>
        <end position="1561"/>
    </location>
</feature>
<feature type="region of interest" description="Disordered" evidence="1">
    <location>
        <begin position="1967"/>
        <end position="2010"/>
    </location>
</feature>
<evidence type="ECO:0000259" key="4">
    <source>
        <dbReference type="PROSITE" id="PS50106"/>
    </source>
</evidence>
<dbReference type="SUPFAM" id="SSF50156">
    <property type="entry name" value="PDZ domain-like"/>
    <property type="match status" value="1"/>
</dbReference>
<reference evidence="5" key="3">
    <citation type="submission" date="2025-05" db="UniProtKB">
        <authorList>
            <consortium name="EnsemblMetazoa"/>
        </authorList>
    </citation>
    <scope>IDENTIFICATION</scope>
    <source>
        <strain evidence="5">PEST</strain>
    </source>
</reference>
<evidence type="ECO:0000259" key="3">
    <source>
        <dbReference type="PROSITE" id="PS50010"/>
    </source>
</evidence>
<dbReference type="Proteomes" id="UP000007062">
    <property type="component" value="Chromosome 2L"/>
</dbReference>
<evidence type="ECO:0000313" key="5">
    <source>
        <dbReference type="EnsemblMetazoa" id="AGAP029667.P219"/>
    </source>
</evidence>
<dbReference type="Pfam" id="PF16056">
    <property type="entry name" value="DUF4799"/>
    <property type="match status" value="1"/>
</dbReference>
<dbReference type="InterPro" id="IPR032057">
    <property type="entry name" value="DUF4799"/>
</dbReference>
<dbReference type="PROSITE" id="PS50010">
    <property type="entry name" value="DH_2"/>
    <property type="match status" value="1"/>
</dbReference>
<feature type="compositionally biased region" description="Polar residues" evidence="1">
    <location>
        <begin position="112"/>
        <end position="126"/>
    </location>
</feature>
<dbReference type="Gene3D" id="2.30.29.30">
    <property type="entry name" value="Pleckstrin-homology domain (PH domain)/Phosphotyrosine-binding domain (PTB)"/>
    <property type="match status" value="1"/>
</dbReference>
<dbReference type="SMART" id="SM00239">
    <property type="entry name" value="C2"/>
    <property type="match status" value="1"/>
</dbReference>
<protein>
    <submittedName>
        <fullName evidence="5">Uncharacterized protein</fullName>
    </submittedName>
</protein>
<feature type="domain" description="DH" evidence="3">
    <location>
        <begin position="1022"/>
        <end position="1205"/>
    </location>
</feature>
<dbReference type="EMBL" id="AAAB01008968">
    <property type="status" value="NOT_ANNOTATED_CDS"/>
    <property type="molecule type" value="Genomic_DNA"/>
</dbReference>
<dbReference type="Pfam" id="PF00621">
    <property type="entry name" value="RhoGEF"/>
    <property type="match status" value="1"/>
</dbReference>
<feature type="domain" description="PDZ" evidence="4">
    <location>
        <begin position="839"/>
        <end position="917"/>
    </location>
</feature>
<accession>A0ABK8G6R8</accession>
<feature type="region of interest" description="Disordered" evidence="1">
    <location>
        <begin position="112"/>
        <end position="145"/>
    </location>
</feature>
<dbReference type="InterPro" id="IPR000219">
    <property type="entry name" value="DH_dom"/>
</dbReference>
<dbReference type="InterPro" id="IPR011993">
    <property type="entry name" value="PH-like_dom_sf"/>
</dbReference>
<feature type="compositionally biased region" description="Acidic residues" evidence="1">
    <location>
        <begin position="2066"/>
        <end position="2078"/>
    </location>
</feature>
<feature type="region of interest" description="Disordered" evidence="1">
    <location>
        <begin position="2066"/>
        <end position="2134"/>
    </location>
</feature>
<feature type="compositionally biased region" description="Low complexity" evidence="1">
    <location>
        <begin position="2106"/>
        <end position="2119"/>
    </location>
</feature>
<dbReference type="SMART" id="SM00228">
    <property type="entry name" value="PDZ"/>
    <property type="match status" value="1"/>
</dbReference>
<dbReference type="PANTHER" id="PTHR46848:SF1">
    <property type="entry name" value="REGULATOR OF G-PROTEIN SIGNALING 3"/>
    <property type="match status" value="1"/>
</dbReference>
<dbReference type="InterPro" id="IPR035892">
    <property type="entry name" value="C2_domain_sf"/>
</dbReference>
<feature type="region of interest" description="Disordered" evidence="1">
    <location>
        <begin position="806"/>
        <end position="834"/>
    </location>
</feature>
<dbReference type="SUPFAM" id="SSF48065">
    <property type="entry name" value="DBL homology domain (DH-domain)"/>
    <property type="match status" value="1"/>
</dbReference>
<dbReference type="EnsemblMetazoa" id="AGAP029667.R219">
    <property type="protein sequence ID" value="AGAP029667.P219"/>
    <property type="gene ID" value="AGAP029667"/>
</dbReference>
<dbReference type="SUPFAM" id="SSF50729">
    <property type="entry name" value="PH domain-like"/>
    <property type="match status" value="1"/>
</dbReference>
<feature type="region of interest" description="Disordered" evidence="1">
    <location>
        <begin position="2360"/>
        <end position="2381"/>
    </location>
</feature>
<name>A0ABK8G6R8_ANOGA</name>
<dbReference type="InterPro" id="IPR035899">
    <property type="entry name" value="DBL_dom_sf"/>
</dbReference>
<dbReference type="CDD" id="cd00030">
    <property type="entry name" value="C2"/>
    <property type="match status" value="1"/>
</dbReference>
<dbReference type="Gene3D" id="2.30.42.10">
    <property type="match status" value="1"/>
</dbReference>
<dbReference type="Gene3D" id="2.60.40.150">
    <property type="entry name" value="C2 domain"/>
    <property type="match status" value="1"/>
</dbReference>
<organism evidence="5 6">
    <name type="scientific">Anopheles gambiae</name>
    <name type="common">African malaria mosquito</name>
    <dbReference type="NCBI Taxonomy" id="7165"/>
    <lineage>
        <taxon>Eukaryota</taxon>
        <taxon>Metazoa</taxon>
        <taxon>Ecdysozoa</taxon>
        <taxon>Arthropoda</taxon>
        <taxon>Hexapoda</taxon>
        <taxon>Insecta</taxon>
        <taxon>Pterygota</taxon>
        <taxon>Neoptera</taxon>
        <taxon>Endopterygota</taxon>
        <taxon>Diptera</taxon>
        <taxon>Nematocera</taxon>
        <taxon>Culicoidea</taxon>
        <taxon>Culicidae</taxon>
        <taxon>Anophelinae</taxon>
        <taxon>Anopheles</taxon>
    </lineage>
</organism>
<sequence length="2419" mass="269776">MIKMLKWTIKKRSETVRKNVHPQNKLLLQQRHNARRSLGALSECVTAVTTNSNTIGGSRNKKARRSFGSVIHVACTNYDKENQCITSTPHPNIGRAASGSPYSMALRDVSNITPSTTPCRQSNTTPLGRKRALPVSPVSASFNQKEQNENIRETYATTLPSFDIEYSPCGVKNIPFLALRGLASTEFDKPGRYFSADEKAPTPKKIKAFVKPMLVDNFSTEFVEDNLNPCVTPLSSKMSEIRCSKTNYNRTFSTVNKTANVFLLPSASLIAPSSSDIDNIENTELSLNSSEMGDLTLDKMIDAILESAKKENHWTTQRPNRSLSVKSKLSKLSSPTYTPADDPAADLYLEQSLPLQMLRHDRETTMIKEETSKLNEREVKTPDIKHEKLCSTVINISKADYTRQSITKHIRASPLETACHLRRQKAVRRKHKLEAANNDAILYANTDEYRLDNNEITSPETPYIPCSQSKCIQINEMQTPNRNDYQGQEQENPPTQFKLSDNATPDIRPIDLQGTSTPTGGSIEISRKCLDFSPTLGDNSIDKRRSVASTTSSRYSRASTLTGACSVRGTLELSIYLEPDRRLHVHVIRCKDLQRNCFPGSTATNNVINAYVKVALIHIGDTNQTTEKELGFQRTTVHRNSNNPYYDQRFIFEIYPNDERRIQLAVWHRDREIKRSEFLGCTSFPIKNVTVQDINGAYRLQPQSCLTNPTTPILETMCENSESSMEELINNEDNSSAKATSINTSTTVSLPTGAILGNNGHNGEEISLSKKAIHQRDADENLFLRFLELDPSPDATSNNAIVGQQVPTTPRRSSISTCGPSKPTAGTTNSSGRTPFTITKRLTRMGDRGFGFSIVWTHPPRVEKIETGLSADRAGILPGDYVVFVDKHNVVTMPEQDVLNLIRTQGNTLLLEIFRRPQSASGPQLSNRTNGVRNISSGQTSISNHGGMINSTGNITSFNVSSSSAHVQADDGEPFASPSPFGVARSSTACSNTSIEIAKRKLHLPQVTFSKESIVQQYPDDHRRKFLYQLISREQHFINAINFGIERFVNPLRERKDLISPNDHKILFQNIDELSRISEDILEQIIQDDTEPQIHFASRVYLSKNTALCAAYRKYCNGLKKADCVLVNKSRNSICDFMKFITEPPVPRKRPDLTTFIHRPLQHFREILKLVQMIASHCRVDSEEHANFNNIISELQIAYREITVGGGLMEPIGEGRPLLTLQDLEARMVFTKCKPFQLASHGRQWIFGGDLSRIEGRSVKPYWTLLFSDILLFAKVSRDRVLFITEEPITLSTITDSCFNIRKKNTEFRITIDPNARQIESPTVHCAPDLTRTPKKNFKKRYISLRAPSTELKAVWQNLLTRQIFLVNATLGSTPMSSPLDSPDILQSFLPFTDIGTTVTSAASVKVGSLNSMQIKNQQSGVSKVPKRVDELIDEKCRKLNKTGVPQGSALHLAQWMKGQLNKQIIESDPIDSDPEQLVEDWSVEQVTNRSKELNLVNSDGSPFRSAPRYNGSSNGTLVKNNTINDQPFIDDNSACDDNDEDNKSVSKSTTSDSQITVRSSPLSNKLDTISMCRQCLKNCKSRFNSPSTNSLIVQQSHCTSSNHCCVSNSTTGSSLDKSINSTSSISSSSTLTMPGRQNAGCSNHVECAKKIFVTQTTENYEHKQISINDSYKTMCQIPCHCKCTAKDFEKSTLSPDNCLHERVKILENACNVSSRNVSIQQVKQNPTKMNGFPFNGFPFNPSLKERNAQESCNRDVYKIEDNVNKNDDTAWSLMSLIGLAQINPTSSLVQLDPFEVLPTIAVVPPTPDAFGNAGCIRKPMLPWTTIESNHLQLAPSTLSVTENSEVALNDEYSPDNSPEDEIVEPPYRALNPSLKRYGTISSLERVPSEDTDDNKTFSSDEDSECDIKIVTKEVYDNNTQTFLNWTARAGNFIEESRAFIDRYLGRRDNSTEEVEANNNDWEKCREKRVSEHTSSIGCDEEEAFEGETSATSGEEVWGTPTSGGENDDMQIFGSIEQTHSSPTKSSSSNTGDDDTELMMDELLMAPPMTASAVRGLLPRRKLEPLFEEDSESSESDDDSKPLSGRDNQGQATQNNPPVYADLNDSTGTGSVSTTPSSTLLAEKSETIKTTTPEENYGSVADRCYAFVQLPNIEKPCASDTAHYGDKVKATVGLSPRLEMRLALNHDILGDEDLLTYSPGPELTEILGRDLSTYHPMSEKDIIMNRIVTRVSSYMNIQAIASASTVSSTNVVESQVPTTSQAMRNGMSSLYQQNNSKMDTPILHRRKPIVPATWSSFGSVDREERTLSDLERLARREKVYCMTQLNHNASQLKRVASFNATQKQTNKLFNFLYRRNSENQVNGLSSSKENTQDNVTCSVPSRLSSPRIETVKSLDRRFWKLLSKRRRGSFQGELTTGAS</sequence>
<dbReference type="Pfam" id="PF00168">
    <property type="entry name" value="C2"/>
    <property type="match status" value="1"/>
</dbReference>
<feature type="domain" description="C2" evidence="2">
    <location>
        <begin position="567"/>
        <end position="701"/>
    </location>
</feature>
<evidence type="ECO:0000313" key="6">
    <source>
        <dbReference type="Proteomes" id="UP000007062"/>
    </source>
</evidence>
<reference evidence="5 6" key="2">
    <citation type="journal article" date="2004" name="Trends Parasitol.">
        <title>The Anopheles gambiae genome: an update.</title>
        <authorList>
            <person name="Mongin E."/>
            <person name="Louis C."/>
            <person name="Holt R.A."/>
            <person name="Birney E."/>
            <person name="Collins F.H."/>
        </authorList>
    </citation>
    <scope>NUCLEOTIDE SEQUENCE [LARGE SCALE GENOMIC DNA]</scope>
    <source>
        <strain evidence="5 6">PEST</strain>
    </source>
</reference>
<feature type="compositionally biased region" description="Polar residues" evidence="1">
    <location>
        <begin position="1546"/>
        <end position="1561"/>
    </location>
</feature>
<feature type="compositionally biased region" description="Polar residues" evidence="1">
    <location>
        <begin position="1511"/>
        <end position="1526"/>
    </location>
</feature>
<dbReference type="SUPFAM" id="SSF49562">
    <property type="entry name" value="C2 domain (Calcium/lipid-binding domain, CaLB)"/>
    <property type="match status" value="1"/>
</dbReference>
<dbReference type="Gene3D" id="1.20.900.10">
    <property type="entry name" value="Dbl homology (DH) domain"/>
    <property type="match status" value="1"/>
</dbReference>
<dbReference type="InterPro" id="IPR001478">
    <property type="entry name" value="PDZ"/>
</dbReference>
<dbReference type="PROSITE" id="PS50106">
    <property type="entry name" value="PDZ"/>
    <property type="match status" value="1"/>
</dbReference>
<keyword evidence="6" id="KW-1185">Reference proteome</keyword>
<reference evidence="5 6" key="1">
    <citation type="journal article" date="2002" name="Science">
        <title>The genome sequence of the malaria mosquito Anopheles gambiae.</title>
        <authorList>
            <person name="Holt R.A."/>
            <person name="Subramanian G.M."/>
            <person name="Halpern A."/>
            <person name="Sutton G.G."/>
            <person name="Charlab R."/>
            <person name="Nusskern D.R."/>
            <person name="Wincker P."/>
            <person name="Clark A.G."/>
            <person name="Ribeiro J.M."/>
            <person name="Wides R."/>
            <person name="Salzberg S.L."/>
            <person name="Loftus B."/>
            <person name="Yandell M."/>
            <person name="Majoros W.H."/>
            <person name="Rusch D.B."/>
            <person name="Lai Z."/>
            <person name="Kraft C.L."/>
            <person name="Abril J.F."/>
            <person name="Anthouard V."/>
            <person name="Arensburger P."/>
            <person name="Atkinson P.W."/>
            <person name="Baden H."/>
            <person name="de Berardinis V."/>
            <person name="Baldwin D."/>
            <person name="Benes V."/>
            <person name="Biedler J."/>
            <person name="Blass C."/>
            <person name="Bolanos R."/>
            <person name="Boscus D."/>
            <person name="Barnstead M."/>
            <person name="Cai S."/>
            <person name="Center A."/>
            <person name="Chaturverdi K."/>
            <person name="Christophides G.K."/>
            <person name="Chrystal M.A."/>
            <person name="Clamp M."/>
            <person name="Cravchik A."/>
            <person name="Curwen V."/>
            <person name="Dana A."/>
            <person name="Delcher A."/>
            <person name="Dew I."/>
            <person name="Evans C.A."/>
            <person name="Flanigan M."/>
            <person name="Grundschober-Freimoser A."/>
            <person name="Friedli L."/>
            <person name="Gu Z."/>
            <person name="Guan P."/>
            <person name="Guigo R."/>
            <person name="Hillenmeyer M.E."/>
            <person name="Hladun S.L."/>
            <person name="Hogan J.R."/>
            <person name="Hong Y.S."/>
            <person name="Hoover J."/>
            <person name="Jaillon O."/>
            <person name="Ke Z."/>
            <person name="Kodira C."/>
            <person name="Kokoza E."/>
            <person name="Koutsos A."/>
            <person name="Letunic I."/>
            <person name="Levitsky A."/>
            <person name="Liang Y."/>
            <person name="Lin J.J."/>
            <person name="Lobo N.F."/>
            <person name="Lopez J.R."/>
            <person name="Malek J.A."/>
            <person name="McIntosh T.C."/>
            <person name="Meister S."/>
            <person name="Miller J."/>
            <person name="Mobarry C."/>
            <person name="Mongin E."/>
            <person name="Murphy S.D."/>
            <person name="O'Brochta D.A."/>
            <person name="Pfannkoch C."/>
            <person name="Qi R."/>
            <person name="Regier M.A."/>
            <person name="Remington K."/>
            <person name="Shao H."/>
            <person name="Sharakhova M.V."/>
            <person name="Sitter C.D."/>
            <person name="Shetty J."/>
            <person name="Smith T.J."/>
            <person name="Strong R."/>
            <person name="Sun J."/>
            <person name="Thomasova D."/>
            <person name="Ton L.Q."/>
            <person name="Topalis P."/>
            <person name="Tu Z."/>
            <person name="Unger M.F."/>
            <person name="Walenz B."/>
            <person name="Wang A."/>
            <person name="Wang J."/>
            <person name="Wang M."/>
            <person name="Wang X."/>
            <person name="Woodford K.J."/>
            <person name="Wortman J.R."/>
            <person name="Wu M."/>
            <person name="Yao A."/>
            <person name="Zdobnov E.M."/>
            <person name="Zhang H."/>
            <person name="Zhao Q."/>
            <person name="Zhao S."/>
            <person name="Zhu S.C."/>
            <person name="Zhimulev I."/>
            <person name="Coluzzi M."/>
            <person name="della Torre A."/>
            <person name="Roth C.W."/>
            <person name="Louis C."/>
            <person name="Kalush F."/>
            <person name="Mural R.J."/>
            <person name="Myers E.W."/>
            <person name="Adams M.D."/>
            <person name="Smith H.O."/>
            <person name="Broder S."/>
            <person name="Gardner M.J."/>
            <person name="Fraser C.M."/>
            <person name="Birney E."/>
            <person name="Bork P."/>
            <person name="Brey P.T."/>
            <person name="Venter J.C."/>
            <person name="Weissenbach J."/>
            <person name="Kafatos F.C."/>
            <person name="Collins F.H."/>
            <person name="Hoffman S.L."/>
        </authorList>
    </citation>
    <scope>NUCLEOTIDE SEQUENCE [LARGE SCALE GENOMIC DNA]</scope>
    <source>
        <strain evidence="5 6">PEST</strain>
    </source>
</reference>
<dbReference type="PANTHER" id="PTHR46848">
    <property type="entry name" value="REGULATOR OF G-PROTEIN SIGNALING 3"/>
    <property type="match status" value="1"/>
</dbReference>
<dbReference type="InterPro" id="IPR000008">
    <property type="entry name" value="C2_dom"/>
</dbReference>